<organism evidence="9 10">
    <name type="scientific">Dermatophagoides pteronyssinus</name>
    <name type="common">European house dust mite</name>
    <dbReference type="NCBI Taxonomy" id="6956"/>
    <lineage>
        <taxon>Eukaryota</taxon>
        <taxon>Metazoa</taxon>
        <taxon>Ecdysozoa</taxon>
        <taxon>Arthropoda</taxon>
        <taxon>Chelicerata</taxon>
        <taxon>Arachnida</taxon>
        <taxon>Acari</taxon>
        <taxon>Acariformes</taxon>
        <taxon>Sarcoptiformes</taxon>
        <taxon>Astigmata</taxon>
        <taxon>Psoroptidia</taxon>
        <taxon>Analgoidea</taxon>
        <taxon>Pyroglyphidae</taxon>
        <taxon>Dermatophagoidinae</taxon>
        <taxon>Dermatophagoides</taxon>
    </lineage>
</organism>
<feature type="transmembrane region" description="Helical" evidence="8">
    <location>
        <begin position="449"/>
        <end position="474"/>
    </location>
</feature>
<comment type="subcellular location">
    <subcellularLocation>
        <location evidence="1">Cell membrane</location>
        <topology evidence="1">Multi-pass membrane protein</topology>
    </subcellularLocation>
</comment>
<evidence type="ECO:0000256" key="1">
    <source>
        <dbReference type="ARBA" id="ARBA00004651"/>
    </source>
</evidence>
<proteinExistence type="predicted"/>
<evidence type="ECO:0000256" key="2">
    <source>
        <dbReference type="ARBA" id="ARBA00022475"/>
    </source>
</evidence>
<accession>A0ABQ8JJX4</accession>
<keyword evidence="6" id="KW-0675">Receptor</keyword>
<feature type="transmembrane region" description="Helical" evidence="8">
    <location>
        <begin position="230"/>
        <end position="249"/>
    </location>
</feature>
<dbReference type="EMBL" id="NJHN03000035">
    <property type="protein sequence ID" value="KAH9422902.1"/>
    <property type="molecule type" value="Genomic_DNA"/>
</dbReference>
<keyword evidence="10" id="KW-1185">Reference proteome</keyword>
<dbReference type="InterPro" id="IPR052192">
    <property type="entry name" value="Insect_Ionotropic_Sensory_Rcpt"/>
</dbReference>
<gene>
    <name evidence="9" type="ORF">DERP_008166</name>
</gene>
<feature type="transmembrane region" description="Helical" evidence="8">
    <location>
        <begin position="170"/>
        <end position="192"/>
    </location>
</feature>
<evidence type="ECO:0000256" key="6">
    <source>
        <dbReference type="ARBA" id="ARBA00023170"/>
    </source>
</evidence>
<dbReference type="SUPFAM" id="SSF53850">
    <property type="entry name" value="Periplasmic binding protein-like II"/>
    <property type="match status" value="1"/>
</dbReference>
<keyword evidence="2" id="KW-1003">Cell membrane</keyword>
<protein>
    <submittedName>
        <fullName evidence="9">Uncharacterized protein</fullName>
    </submittedName>
</protein>
<dbReference type="Proteomes" id="UP000887458">
    <property type="component" value="Unassembled WGS sequence"/>
</dbReference>
<keyword evidence="7" id="KW-0325">Glycoprotein</keyword>
<evidence type="ECO:0000256" key="8">
    <source>
        <dbReference type="SAM" id="Phobius"/>
    </source>
</evidence>
<evidence type="ECO:0000313" key="10">
    <source>
        <dbReference type="Proteomes" id="UP000887458"/>
    </source>
</evidence>
<evidence type="ECO:0000256" key="7">
    <source>
        <dbReference type="ARBA" id="ARBA00023180"/>
    </source>
</evidence>
<evidence type="ECO:0000313" key="9">
    <source>
        <dbReference type="EMBL" id="KAH9422902.1"/>
    </source>
</evidence>
<keyword evidence="3 8" id="KW-0812">Transmembrane</keyword>
<reference evidence="9 10" key="2">
    <citation type="journal article" date="2022" name="Mol. Biol. Evol.">
        <title>Comparative Genomics Reveals Insights into the Divergent Evolution of Astigmatic Mites and Household Pest Adaptations.</title>
        <authorList>
            <person name="Xiong Q."/>
            <person name="Wan A.T."/>
            <person name="Liu X."/>
            <person name="Fung C.S."/>
            <person name="Xiao X."/>
            <person name="Malainual N."/>
            <person name="Hou J."/>
            <person name="Wang L."/>
            <person name="Wang M."/>
            <person name="Yang K.Y."/>
            <person name="Cui Y."/>
            <person name="Leung E.L."/>
            <person name="Nong W."/>
            <person name="Shin S.K."/>
            <person name="Au S.W."/>
            <person name="Jeong K.Y."/>
            <person name="Chew F.T."/>
            <person name="Hui J.H."/>
            <person name="Leung T.F."/>
            <person name="Tungtrongchitr A."/>
            <person name="Zhong N."/>
            <person name="Liu Z."/>
            <person name="Tsui S.K."/>
        </authorList>
    </citation>
    <scope>NUCLEOTIDE SEQUENCE [LARGE SCALE GENOMIC DNA]</scope>
    <source>
        <strain evidence="9">Derp</strain>
    </source>
</reference>
<sequence>MGDIFEQFCLEISPNQTIKFSDYTKSLSLIDGKNQTIGSDSSHHHRCHLRSTVFPTEFFTYNNHSFICTPNLEIYRILINLYKCSLTFIISENKFGGYLVNGTWVGILRLFAEKVVDFMPHFFGLHSHREQILDTTFLSHSVYEVAIVSSPSYLYATNPLQVFYTFNSTIWLLLLTGFICYSISLLAADLIIRNQKLSMRHFSDLNFILYSSLIGQSLTKSTHRRKVIKLLRCSLLIWMLATLLLRNLFSNDVMASFLANKEQIIDRFDQLLMTVKRNRDYRIIVEYNSSSEKFFLGRFPHLQQRIVRINHNEVTEAKTVAKLLKGKHVLITDRWRGYMIKKLYQKFDIHVSDEGFLQTFSVLAIRKDLHYLARMMLVKMSKYLSQTGITTRLSDDYTKYRSNRNSIEKELNGTTEYDDFINKDIDRELTEADNEDDEEYLNNGIISIVYVHILGLALSLIVFIAESLHAFFCIKGYNQIQSNI</sequence>
<dbReference type="PANTHER" id="PTHR42643:SF24">
    <property type="entry name" value="IONOTROPIC RECEPTOR 60A"/>
    <property type="match status" value="1"/>
</dbReference>
<keyword evidence="5 8" id="KW-0472">Membrane</keyword>
<keyword evidence="4 8" id="KW-1133">Transmembrane helix</keyword>
<evidence type="ECO:0000256" key="4">
    <source>
        <dbReference type="ARBA" id="ARBA00022989"/>
    </source>
</evidence>
<evidence type="ECO:0000256" key="5">
    <source>
        <dbReference type="ARBA" id="ARBA00023136"/>
    </source>
</evidence>
<comment type="caution">
    <text evidence="9">The sequence shown here is derived from an EMBL/GenBank/DDBJ whole genome shotgun (WGS) entry which is preliminary data.</text>
</comment>
<name>A0ABQ8JJX4_DERPT</name>
<evidence type="ECO:0000256" key="3">
    <source>
        <dbReference type="ARBA" id="ARBA00022692"/>
    </source>
</evidence>
<reference evidence="9 10" key="1">
    <citation type="journal article" date="2018" name="J. Allergy Clin. Immunol.">
        <title>High-quality assembly of Dermatophagoides pteronyssinus genome and transcriptome reveals a wide range of novel allergens.</title>
        <authorList>
            <person name="Liu X.Y."/>
            <person name="Yang K.Y."/>
            <person name="Wang M.Q."/>
            <person name="Kwok J.S."/>
            <person name="Zeng X."/>
            <person name="Yang Z."/>
            <person name="Xiao X.J."/>
            <person name="Lau C.P."/>
            <person name="Li Y."/>
            <person name="Huang Z.M."/>
            <person name="Ba J.G."/>
            <person name="Yim A.K."/>
            <person name="Ouyang C.Y."/>
            <person name="Ngai S.M."/>
            <person name="Chan T.F."/>
            <person name="Leung E.L."/>
            <person name="Liu L."/>
            <person name="Liu Z.G."/>
            <person name="Tsui S.K."/>
        </authorList>
    </citation>
    <scope>NUCLEOTIDE SEQUENCE [LARGE SCALE GENOMIC DNA]</scope>
    <source>
        <strain evidence="9">Derp</strain>
    </source>
</reference>
<dbReference type="PANTHER" id="PTHR42643">
    <property type="entry name" value="IONOTROPIC RECEPTOR 20A-RELATED"/>
    <property type="match status" value="1"/>
</dbReference>